<reference evidence="3" key="1">
    <citation type="journal article" date="2019" name="Int. J. Syst. Evol. Microbiol.">
        <title>The Global Catalogue of Microorganisms (GCM) 10K type strain sequencing project: providing services to taxonomists for standard genome sequencing and annotation.</title>
        <authorList>
            <consortium name="The Broad Institute Genomics Platform"/>
            <consortium name="The Broad Institute Genome Sequencing Center for Infectious Disease"/>
            <person name="Wu L."/>
            <person name="Ma J."/>
        </authorList>
    </citation>
    <scope>NUCLEOTIDE SEQUENCE [LARGE SCALE GENOMIC DNA]</scope>
    <source>
        <strain evidence="3">JCM 17906</strain>
    </source>
</reference>
<protein>
    <recommendedName>
        <fullName evidence="4">MFS transporter</fullName>
    </recommendedName>
</protein>
<dbReference type="PROSITE" id="PS51318">
    <property type="entry name" value="TAT"/>
    <property type="match status" value="1"/>
</dbReference>
<keyword evidence="1" id="KW-0812">Transmembrane</keyword>
<evidence type="ECO:0008006" key="4">
    <source>
        <dbReference type="Google" id="ProtNLM"/>
    </source>
</evidence>
<feature type="transmembrane region" description="Helical" evidence="1">
    <location>
        <begin position="20"/>
        <end position="46"/>
    </location>
</feature>
<evidence type="ECO:0000313" key="2">
    <source>
        <dbReference type="EMBL" id="GAA4559264.1"/>
    </source>
</evidence>
<accession>A0ABP8S2S5</accession>
<name>A0ABP8S2S5_9PSEU</name>
<dbReference type="SUPFAM" id="SSF103473">
    <property type="entry name" value="MFS general substrate transporter"/>
    <property type="match status" value="1"/>
</dbReference>
<dbReference type="EMBL" id="BAABGT010000117">
    <property type="protein sequence ID" value="GAA4559264.1"/>
    <property type="molecule type" value="Genomic_DNA"/>
</dbReference>
<keyword evidence="1" id="KW-0472">Membrane</keyword>
<keyword evidence="3" id="KW-1185">Reference proteome</keyword>
<dbReference type="Proteomes" id="UP001501598">
    <property type="component" value="Unassembled WGS sequence"/>
</dbReference>
<gene>
    <name evidence="2" type="ORF">GCM10023175_66910</name>
</gene>
<keyword evidence="1" id="KW-1133">Transmembrane helix</keyword>
<sequence>MPSGALSDRVSRRRVLAAGGLVQAGAYAVWLLAPGFAGFAVGVVLWGRGSVSPRRC</sequence>
<organism evidence="2 3">
    <name type="scientific">Pseudonocardia xishanensis</name>
    <dbReference type="NCBI Taxonomy" id="630995"/>
    <lineage>
        <taxon>Bacteria</taxon>
        <taxon>Bacillati</taxon>
        <taxon>Actinomycetota</taxon>
        <taxon>Actinomycetes</taxon>
        <taxon>Pseudonocardiales</taxon>
        <taxon>Pseudonocardiaceae</taxon>
        <taxon>Pseudonocardia</taxon>
    </lineage>
</organism>
<dbReference type="InterPro" id="IPR006311">
    <property type="entry name" value="TAT_signal"/>
</dbReference>
<dbReference type="Gene3D" id="1.20.1250.20">
    <property type="entry name" value="MFS general substrate transporter like domains"/>
    <property type="match status" value="1"/>
</dbReference>
<evidence type="ECO:0000313" key="3">
    <source>
        <dbReference type="Proteomes" id="UP001501598"/>
    </source>
</evidence>
<evidence type="ECO:0000256" key="1">
    <source>
        <dbReference type="SAM" id="Phobius"/>
    </source>
</evidence>
<dbReference type="InterPro" id="IPR036259">
    <property type="entry name" value="MFS_trans_sf"/>
</dbReference>
<proteinExistence type="predicted"/>
<comment type="caution">
    <text evidence="2">The sequence shown here is derived from an EMBL/GenBank/DDBJ whole genome shotgun (WGS) entry which is preliminary data.</text>
</comment>